<evidence type="ECO:0000256" key="1">
    <source>
        <dbReference type="SAM" id="Phobius"/>
    </source>
</evidence>
<dbReference type="Gramene" id="PRQ50626">
    <property type="protein sequence ID" value="PRQ50626"/>
    <property type="gene ID" value="RchiOBHm_Chr2g0135341"/>
</dbReference>
<dbReference type="Proteomes" id="UP000238479">
    <property type="component" value="Chromosome 2"/>
</dbReference>
<dbReference type="EMBL" id="PDCK01000040">
    <property type="protein sequence ID" value="PRQ50626.1"/>
    <property type="molecule type" value="Genomic_DNA"/>
</dbReference>
<name>A0A2P6RW32_ROSCH</name>
<accession>A0A2P6RW32</accession>
<dbReference type="AlphaFoldDB" id="A0A2P6RW32"/>
<protein>
    <submittedName>
        <fullName evidence="2">Uncharacterized protein</fullName>
    </submittedName>
</protein>
<organism evidence="2 3">
    <name type="scientific">Rosa chinensis</name>
    <name type="common">China rose</name>
    <dbReference type="NCBI Taxonomy" id="74649"/>
    <lineage>
        <taxon>Eukaryota</taxon>
        <taxon>Viridiplantae</taxon>
        <taxon>Streptophyta</taxon>
        <taxon>Embryophyta</taxon>
        <taxon>Tracheophyta</taxon>
        <taxon>Spermatophyta</taxon>
        <taxon>Magnoliopsida</taxon>
        <taxon>eudicotyledons</taxon>
        <taxon>Gunneridae</taxon>
        <taxon>Pentapetalae</taxon>
        <taxon>rosids</taxon>
        <taxon>fabids</taxon>
        <taxon>Rosales</taxon>
        <taxon>Rosaceae</taxon>
        <taxon>Rosoideae</taxon>
        <taxon>Rosoideae incertae sedis</taxon>
        <taxon>Rosa</taxon>
    </lineage>
</organism>
<sequence length="80" mass="9221">MCGLMCFCLYVSIAVLEEGPKNTILIPEYLLMNENLLFALVLFQIIGFCYIPCMINLSLIFWSYVWNLIIVLITCNVFDS</sequence>
<keyword evidence="1" id="KW-0472">Membrane</keyword>
<feature type="transmembrane region" description="Helical" evidence="1">
    <location>
        <begin position="38"/>
        <end position="62"/>
    </location>
</feature>
<keyword evidence="1" id="KW-1133">Transmembrane helix</keyword>
<evidence type="ECO:0000313" key="2">
    <source>
        <dbReference type="EMBL" id="PRQ50626.1"/>
    </source>
</evidence>
<reference evidence="2 3" key="1">
    <citation type="journal article" date="2018" name="Nat. Genet.">
        <title>The Rosa genome provides new insights in the design of modern roses.</title>
        <authorList>
            <person name="Bendahmane M."/>
        </authorList>
    </citation>
    <scope>NUCLEOTIDE SEQUENCE [LARGE SCALE GENOMIC DNA]</scope>
    <source>
        <strain evidence="3">cv. Old Blush</strain>
    </source>
</reference>
<evidence type="ECO:0000313" key="3">
    <source>
        <dbReference type="Proteomes" id="UP000238479"/>
    </source>
</evidence>
<comment type="caution">
    <text evidence="2">The sequence shown here is derived from an EMBL/GenBank/DDBJ whole genome shotgun (WGS) entry which is preliminary data.</text>
</comment>
<keyword evidence="3" id="KW-1185">Reference proteome</keyword>
<proteinExistence type="predicted"/>
<keyword evidence="1" id="KW-0812">Transmembrane</keyword>
<gene>
    <name evidence="2" type="ORF">RchiOBHm_Chr2g0135341</name>
</gene>